<dbReference type="GO" id="GO:0051693">
    <property type="term" value="P:actin filament capping"/>
    <property type="evidence" value="ECO:0007669"/>
    <property type="project" value="UniProtKB-UniRule"/>
</dbReference>
<dbReference type="Pfam" id="PF00307">
    <property type="entry name" value="CH"/>
    <property type="match status" value="2"/>
</dbReference>
<dbReference type="InterPro" id="IPR001589">
    <property type="entry name" value="Actinin_actin-bd_CS"/>
</dbReference>
<dbReference type="InterPro" id="IPR036872">
    <property type="entry name" value="CH_dom_sf"/>
</dbReference>
<keyword evidence="12" id="KW-0175">Coiled coil</keyword>
<evidence type="ECO:0000256" key="1">
    <source>
        <dbReference type="ARBA" id="ARBA00004245"/>
    </source>
</evidence>
<name>A0A4W6CQP3_LATCA</name>
<feature type="transmembrane region" description="Helical" evidence="13">
    <location>
        <begin position="1367"/>
        <end position="1391"/>
    </location>
</feature>
<dbReference type="GO" id="GO:0003779">
    <property type="term" value="F:actin binding"/>
    <property type="evidence" value="ECO:0007669"/>
    <property type="project" value="UniProtKB-KW"/>
</dbReference>
<keyword evidence="10 11" id="KW-0206">Cytoskeleton</keyword>
<dbReference type="SMART" id="SM00150">
    <property type="entry name" value="SPEC"/>
    <property type="match status" value="16"/>
</dbReference>
<dbReference type="PROSITE" id="PS00019">
    <property type="entry name" value="ACTININ_1"/>
    <property type="match status" value="1"/>
</dbReference>
<feature type="coiled-coil region" evidence="12">
    <location>
        <begin position="1446"/>
        <end position="1480"/>
    </location>
</feature>
<evidence type="ECO:0000256" key="6">
    <source>
        <dbReference type="ARBA" id="ARBA00022553"/>
    </source>
</evidence>
<reference evidence="16" key="3">
    <citation type="submission" date="2025-09" db="UniProtKB">
        <authorList>
            <consortium name="Ensembl"/>
        </authorList>
    </citation>
    <scope>IDENTIFICATION</scope>
</reference>
<feature type="coiled-coil region" evidence="12">
    <location>
        <begin position="423"/>
        <end position="457"/>
    </location>
</feature>
<dbReference type="Ensembl" id="ENSLCAT00010014965.1">
    <property type="protein sequence ID" value="ENSLCAP00010014656.1"/>
    <property type="gene ID" value="ENSLCAG00010002867.1"/>
</dbReference>
<dbReference type="InterPro" id="IPR011993">
    <property type="entry name" value="PH-like_dom_sf"/>
</dbReference>
<feature type="domain" description="Calponin-homology (CH)" evidence="15">
    <location>
        <begin position="18"/>
        <end position="122"/>
    </location>
</feature>
<dbReference type="FunFam" id="1.10.418.10:FF:000004">
    <property type="entry name" value="Spectrin beta chain"/>
    <property type="match status" value="1"/>
</dbReference>
<dbReference type="SUPFAM" id="SSF50729">
    <property type="entry name" value="PH domain-like"/>
    <property type="match status" value="1"/>
</dbReference>
<accession>A0A4W6CQP3</accession>
<dbReference type="FunFam" id="1.20.58.60:FF:000018">
    <property type="entry name" value="Spectrin beta chain"/>
    <property type="match status" value="1"/>
</dbReference>
<dbReference type="FunFam" id="2.30.29.30:FF:000024">
    <property type="entry name" value="Spectrin beta chain"/>
    <property type="match status" value="1"/>
</dbReference>
<feature type="coiled-coil region" evidence="12">
    <location>
        <begin position="943"/>
        <end position="970"/>
    </location>
</feature>
<evidence type="ECO:0000256" key="13">
    <source>
        <dbReference type="SAM" id="Phobius"/>
    </source>
</evidence>
<dbReference type="Proteomes" id="UP000314980">
    <property type="component" value="Unassembled WGS sequence"/>
</dbReference>
<keyword evidence="6" id="KW-0597">Phosphoprotein</keyword>
<dbReference type="FunFam" id="1.20.58.60:FF:000049">
    <property type="entry name" value="Spectrin beta chain"/>
    <property type="match status" value="1"/>
</dbReference>
<evidence type="ECO:0000256" key="5">
    <source>
        <dbReference type="ARBA" id="ARBA00022490"/>
    </source>
</evidence>
<gene>
    <name evidence="16" type="primary">SPTB</name>
</gene>
<keyword evidence="4 11" id="KW-0117">Actin capping</keyword>
<evidence type="ECO:0000313" key="16">
    <source>
        <dbReference type="Ensembl" id="ENSLCAP00010014656.1"/>
    </source>
</evidence>
<evidence type="ECO:0000256" key="4">
    <source>
        <dbReference type="ARBA" id="ARBA00022467"/>
    </source>
</evidence>
<dbReference type="FunFam" id="1.10.418.10:FF:000003">
    <property type="entry name" value="Spectrin beta chain"/>
    <property type="match status" value="1"/>
</dbReference>
<proteinExistence type="inferred from homology"/>
<dbReference type="InterPro" id="IPR016343">
    <property type="entry name" value="Spectrin_bsu"/>
</dbReference>
<organism evidence="16 17">
    <name type="scientific">Lates calcarifer</name>
    <name type="common">Barramundi</name>
    <name type="synonym">Holocentrus calcarifer</name>
    <dbReference type="NCBI Taxonomy" id="8187"/>
    <lineage>
        <taxon>Eukaryota</taxon>
        <taxon>Metazoa</taxon>
        <taxon>Chordata</taxon>
        <taxon>Craniata</taxon>
        <taxon>Vertebrata</taxon>
        <taxon>Euteleostomi</taxon>
        <taxon>Actinopterygii</taxon>
        <taxon>Neopterygii</taxon>
        <taxon>Teleostei</taxon>
        <taxon>Neoteleostei</taxon>
        <taxon>Acanthomorphata</taxon>
        <taxon>Carangaria</taxon>
        <taxon>Carangaria incertae sedis</taxon>
        <taxon>Centropomidae</taxon>
        <taxon>Lates</taxon>
    </lineage>
</organism>
<evidence type="ECO:0000256" key="12">
    <source>
        <dbReference type="SAM" id="Coils"/>
    </source>
</evidence>
<keyword evidence="9 11" id="KW-0009">Actin-binding</keyword>
<sequence length="2113" mass="245187">MELMFFLNFVLRSDEREAVQKKTFTKWVNSILSRVGCRISDLYLDLRDGRMLIKLLEVLSGERLPKPTKGRMRIHCLENVDKALQFLKEQRVHLENMGSHDIVDGNHRLILGLIWTIILRFQIQDIIVETGQADQKETRSAKDALLLWCQMKTAGYPNVNITNFTTSWKDGMAFNALIHKHRPDLVDYNTLKRSNPTHNLQNAFNVAEQKLGVTKLLDPEDVFTENPDEKSIITYVVAFYHYFSKMKQLAVEGKRVGKVLDHAIETEKMIDKYETLASDLLTWIEQTIIVLNNRKLANSLTGVQQQLQAFNTYRTVEKPPKFQEKGNLEVLLFTIQSRMRANNQRVYTPKEGALVADINRAWERLERAEHERERVLRDELIRQEKLEQMARRFDRKAAMRETWLLENQKLVAQDNFGCDLPAVEAAKKKHDAIETDIAAYSERVQALVDISKELESERYHDAKRIDARKDNILRLWDYLPAANLTLQRIFQEMLHIINWMDDMKARLWSPDFGKHLLEVEDLLQKHALVENDIALQAESVHNASAAALKFANGDSECRGYKPCDPQVIRDRVQHLDLCYQDLCALAAQRRARLEQSRLFWNFMREVKELESWIREKEHIFSSLDYGKDLTSVLVLQSKHSAFEDELGARRANLEQVLAEGQKMIQQQFKSPEVQEHMDDIRRQWQQLEELAAFRKQNLQDTQRFFQFQGDADELKAWLLDAKRQMSSDDVGHDEYTTQRLFKRHNDLRNEAIKNGATIDTLSKQANALPEELQNTPDIQRRLKEIKDLYMELMSLADLRQKKLDDTMALYTIFSETDACELWMGQKETWLVGLEVPEKLEDLEVVQNRLSILAQDMANVQSRVDDVNKAVKQLEDSRHPRTKEVKECQTRLNKRKVDSAVSLNNYGLECDETGAWIKDKTRVIESTQDLGNDLAAVITIQRKLYGMERDLAAIETKLNFLRKEADQLAKDHPENAADILARRGELDAAWDTLKKTLKDREDSLGEVSKLQTFLQDMDDFQSWLFKTQKAVASEEMPATLPEAEEQLSLHDAVREDINNHEEDYHRVRDTGVQVTQGQEDDPQYQELEQRLKGMDRGWYELQKMWDNRKNLLDQGLGFQQFMRDSKAVEAILNNQEYTLAHIDKPDTLAGAEKALKKHEDFVSTMEANEDKIDGTLQAGQRLVDSNNLYSGKIQEKMDSIQDRLVLTLWINEKMLTAQDMSYDEARNLHSKWLKHQAFMAELASNKDWLNKVDQEGQQLMESKPEFEPIVKERLAKLHELWDKLESTTQEKARLLFDANRSELFDQSLTDMKKWLRELQQQLQSGDEDIKDLTNANILLKKHQMVLFLYCVILMLICEAVFSKETSVYFFLSLFIISLFFSILFSFLSQLWIEERMPLAMSEEHGHNLQTVQMLLKKNQTLQREIEGHQPRVDEVLERGRRMAAAASAEGRLEAERITNQLRELEDAWARLQDEMAKRRERLASSNLAQQYYNDADEAEAWIGEQELYMIADEKAKDEQSAMLMLKRHMILKQAVDDYADSIQKLADRAQKMFAEDHPDGEDIIRRQGQVDKQYAGLKELAEDRRKKLDHTYHHFLLSREVEDLEHWIAERDVVASSQEMGQDLDHVTLLRDKFREFARETGMVGQERVDMVNQTIDELIEAGHSEAATLAEWKDSINDSWADLLELIDTRAQLLTASYDLLKYFDDGKELVAQIHDKQNELPDDVGEDFSKAESFHRMHAAFERDITALGKQVQQFQETASRLHAQYAGERADAIQATEREVVEAWKGLLEACDGRRARLVDTAEKFRFFTMVRDLMAWMESIIKQIETQEKPRDVSSVELLQKYHQGIRSEVEARGAKFTDCTDLGKALLTRKHRDSAEIKEKLVQLIEKRKEMMFKWNDRWDWLRLLLEVCQFARDASVAEAWLIAQEPYVTSKDLGHTVDEVEKLLKRHEAFEKSTATWEERFSALERLTTLSPVQGLLEGTAGDTTVPIVSEMRESGSLELEPSISVVTPKEPERAATMPMEPLRAQTVLQEGMMHRKHDMEGSGKKASNRSWNNLYCVLKPGQLSAYKDAKSFGHGVTYHGEDPLSLSNASWEILTNYKKKKHVAKLR</sequence>
<dbReference type="GO" id="GO:0016020">
    <property type="term" value="C:membrane"/>
    <property type="evidence" value="ECO:0007669"/>
    <property type="project" value="UniProtKB-ARBA"/>
</dbReference>
<dbReference type="GeneTree" id="ENSGT00940000158908"/>
<dbReference type="Gene3D" id="1.10.418.10">
    <property type="entry name" value="Calponin-like domain"/>
    <property type="match status" value="2"/>
</dbReference>
<reference evidence="16" key="2">
    <citation type="submission" date="2025-08" db="UniProtKB">
        <authorList>
            <consortium name="Ensembl"/>
        </authorList>
    </citation>
    <scope>IDENTIFICATION</scope>
</reference>
<comment type="similarity">
    <text evidence="3 11">Belongs to the spectrin family.</text>
</comment>
<dbReference type="InterPro" id="IPR002017">
    <property type="entry name" value="Spectrin_repeat"/>
</dbReference>
<dbReference type="PANTHER" id="PTHR11915">
    <property type="entry name" value="SPECTRIN/FILAMIN RELATED CYTOSKELETAL PROTEIN"/>
    <property type="match status" value="1"/>
</dbReference>
<keyword evidence="13" id="KW-0812">Transmembrane</keyword>
<dbReference type="FunFam" id="1.20.58.60:FF:000020">
    <property type="entry name" value="Spectrin alpha chain, non-erythrocytic 1"/>
    <property type="match status" value="1"/>
</dbReference>
<protein>
    <recommendedName>
        <fullName evidence="11">Spectrin beta chain</fullName>
    </recommendedName>
</protein>
<dbReference type="Gene3D" id="1.20.58.60">
    <property type="match status" value="12"/>
</dbReference>
<dbReference type="PROSITE" id="PS50021">
    <property type="entry name" value="CH"/>
    <property type="match status" value="2"/>
</dbReference>
<evidence type="ECO:0000256" key="11">
    <source>
        <dbReference type="PIRNR" id="PIRNR002297"/>
    </source>
</evidence>
<dbReference type="InterPro" id="IPR001715">
    <property type="entry name" value="CH_dom"/>
</dbReference>
<feature type="coiled-coil region" evidence="12">
    <location>
        <begin position="842"/>
        <end position="876"/>
    </location>
</feature>
<feature type="transmembrane region" description="Helical" evidence="13">
    <location>
        <begin position="1343"/>
        <end position="1360"/>
    </location>
</feature>
<dbReference type="PIRSF" id="PIRSF002297">
    <property type="entry name" value="Spectrin_beta_subunit"/>
    <property type="match status" value="1"/>
</dbReference>
<dbReference type="GO" id="GO:0005200">
    <property type="term" value="F:structural constituent of cytoskeleton"/>
    <property type="evidence" value="ECO:0007669"/>
    <property type="project" value="UniProtKB-UniRule"/>
</dbReference>
<dbReference type="PROSITE" id="PS00020">
    <property type="entry name" value="ACTININ_2"/>
    <property type="match status" value="1"/>
</dbReference>
<keyword evidence="13" id="KW-1133">Transmembrane helix</keyword>
<keyword evidence="13" id="KW-0472">Membrane</keyword>
<dbReference type="InterPro" id="IPR001849">
    <property type="entry name" value="PH_domain"/>
</dbReference>
<evidence type="ECO:0000313" key="17">
    <source>
        <dbReference type="Proteomes" id="UP000314980"/>
    </source>
</evidence>
<reference evidence="17" key="1">
    <citation type="submission" date="2015-09" db="EMBL/GenBank/DDBJ databases">
        <authorList>
            <person name="Sai Rama Sridatta P."/>
        </authorList>
    </citation>
    <scope>NUCLEOTIDE SEQUENCE [LARGE SCALE GENOMIC DNA]</scope>
</reference>
<dbReference type="FunFam" id="1.20.58.60:FF:000083">
    <property type="entry name" value="Spectrin beta chain"/>
    <property type="match status" value="1"/>
</dbReference>
<dbReference type="GO" id="GO:0008091">
    <property type="term" value="C:spectrin"/>
    <property type="evidence" value="ECO:0007669"/>
    <property type="project" value="InterPro"/>
</dbReference>
<dbReference type="Gene3D" id="2.30.29.30">
    <property type="entry name" value="Pleckstrin-homology domain (PH domain)/Phosphotyrosine-binding domain (PTB)"/>
    <property type="match status" value="1"/>
</dbReference>
<evidence type="ECO:0000256" key="9">
    <source>
        <dbReference type="ARBA" id="ARBA00023203"/>
    </source>
</evidence>
<evidence type="ECO:0000256" key="8">
    <source>
        <dbReference type="ARBA" id="ARBA00022990"/>
    </source>
</evidence>
<evidence type="ECO:0000256" key="10">
    <source>
        <dbReference type="ARBA" id="ARBA00023212"/>
    </source>
</evidence>
<evidence type="ECO:0000259" key="14">
    <source>
        <dbReference type="PROSITE" id="PS50003"/>
    </source>
</evidence>
<dbReference type="PRINTS" id="PR00683">
    <property type="entry name" value="SPECTRINPH"/>
</dbReference>
<evidence type="ECO:0000256" key="2">
    <source>
        <dbReference type="ARBA" id="ARBA00004544"/>
    </source>
</evidence>
<keyword evidence="7" id="KW-0677">Repeat</keyword>
<keyword evidence="5 11" id="KW-0963">Cytoplasm</keyword>
<evidence type="ECO:0000259" key="15">
    <source>
        <dbReference type="PROSITE" id="PS50021"/>
    </source>
</evidence>
<comment type="subcellular location">
    <subcellularLocation>
        <location evidence="2">Cytoplasm</location>
        <location evidence="2">Cell cortex</location>
    </subcellularLocation>
    <subcellularLocation>
        <location evidence="1">Cytoplasm</location>
        <location evidence="1">Cytoskeleton</location>
    </subcellularLocation>
</comment>
<dbReference type="CDD" id="cd21246">
    <property type="entry name" value="CH_SPTB-like_rpt1"/>
    <property type="match status" value="1"/>
</dbReference>
<dbReference type="InterPro" id="IPR001605">
    <property type="entry name" value="PH_dom-spectrin-type"/>
</dbReference>
<feature type="domain" description="PH" evidence="14">
    <location>
        <begin position="2032"/>
        <end position="2113"/>
    </location>
</feature>
<dbReference type="FunFam" id="1.20.58.60:FF:000059">
    <property type="entry name" value="Spectrin beta chain"/>
    <property type="match status" value="1"/>
</dbReference>
<dbReference type="Pfam" id="PF00435">
    <property type="entry name" value="Spectrin"/>
    <property type="match status" value="16"/>
</dbReference>
<keyword evidence="8" id="KW-0007">Acetylation</keyword>
<evidence type="ECO:0000256" key="3">
    <source>
        <dbReference type="ARBA" id="ARBA00006826"/>
    </source>
</evidence>
<dbReference type="SUPFAM" id="SSF46966">
    <property type="entry name" value="Spectrin repeat"/>
    <property type="match status" value="16"/>
</dbReference>
<dbReference type="CDD" id="cd00176">
    <property type="entry name" value="SPEC"/>
    <property type="match status" value="9"/>
</dbReference>
<dbReference type="CDD" id="cd10571">
    <property type="entry name" value="PH_beta_spectrin"/>
    <property type="match status" value="1"/>
</dbReference>
<feature type="domain" description="Calponin-homology (CH)" evidence="15">
    <location>
        <begin position="139"/>
        <end position="244"/>
    </location>
</feature>
<dbReference type="InterPro" id="IPR018159">
    <property type="entry name" value="Spectrin/alpha-actinin"/>
</dbReference>
<keyword evidence="17" id="KW-1185">Reference proteome</keyword>
<dbReference type="GO" id="GO:0005829">
    <property type="term" value="C:cytosol"/>
    <property type="evidence" value="ECO:0007669"/>
    <property type="project" value="UniProtKB-ARBA"/>
</dbReference>
<dbReference type="FunFam" id="1.20.58.60:FF:000033">
    <property type="entry name" value="Spectrin beta chain"/>
    <property type="match status" value="1"/>
</dbReference>
<dbReference type="PROSITE" id="PS50003">
    <property type="entry name" value="PH_DOMAIN"/>
    <property type="match status" value="1"/>
</dbReference>
<evidence type="ECO:0000256" key="7">
    <source>
        <dbReference type="ARBA" id="ARBA00022737"/>
    </source>
</evidence>
<dbReference type="SMART" id="SM00033">
    <property type="entry name" value="CH"/>
    <property type="match status" value="2"/>
</dbReference>
<dbReference type="FunFam" id="1.20.58.60:FF:000019">
    <property type="entry name" value="Spectrin beta chain"/>
    <property type="match status" value="1"/>
</dbReference>
<dbReference type="FunFam" id="1.20.58.60:FF:000011">
    <property type="entry name" value="Spectrin beta chain"/>
    <property type="match status" value="1"/>
</dbReference>
<dbReference type="GO" id="GO:0005543">
    <property type="term" value="F:phospholipid binding"/>
    <property type="evidence" value="ECO:0007669"/>
    <property type="project" value="InterPro"/>
</dbReference>
<dbReference type="SUPFAM" id="SSF47576">
    <property type="entry name" value="Calponin-homology domain, CH-domain"/>
    <property type="match status" value="1"/>
</dbReference>